<evidence type="ECO:0000313" key="2">
    <source>
        <dbReference type="EMBL" id="OEF99423.1"/>
    </source>
</evidence>
<sequence length="77" mass="8884">MIVDLYNTTKRTYASLEGEYGIPAGTIQRWVKQRTPVQVDTDESITPQEIKAFQKEMARLREENEILKKAMAILAKK</sequence>
<gene>
    <name evidence="2" type="ORF">BHF71_01585</name>
</gene>
<evidence type="ECO:0000256" key="1">
    <source>
        <dbReference type="SAM" id="Coils"/>
    </source>
</evidence>
<keyword evidence="1" id="KW-0175">Coiled coil</keyword>
<evidence type="ECO:0000313" key="3">
    <source>
        <dbReference type="Proteomes" id="UP000243739"/>
    </source>
</evidence>
<accession>A0A1D2YUS5</accession>
<dbReference type="InterPro" id="IPR009057">
    <property type="entry name" value="Homeodomain-like_sf"/>
</dbReference>
<feature type="coiled-coil region" evidence="1">
    <location>
        <begin position="50"/>
        <end position="77"/>
    </location>
</feature>
<evidence type="ECO:0008006" key="4">
    <source>
        <dbReference type="Google" id="ProtNLM"/>
    </source>
</evidence>
<dbReference type="AlphaFoldDB" id="A0A1D2YUS5"/>
<protein>
    <recommendedName>
        <fullName evidence="4">Transposase</fullName>
    </recommendedName>
</protein>
<name>A0A1D2YUS5_9BACI</name>
<organism evidence="2 3">
    <name type="scientific">Vulcanibacillus modesticaldus</name>
    <dbReference type="NCBI Taxonomy" id="337097"/>
    <lineage>
        <taxon>Bacteria</taxon>
        <taxon>Bacillati</taxon>
        <taxon>Bacillota</taxon>
        <taxon>Bacilli</taxon>
        <taxon>Bacillales</taxon>
        <taxon>Bacillaceae</taxon>
        <taxon>Vulcanibacillus</taxon>
    </lineage>
</organism>
<reference evidence="2 3" key="1">
    <citation type="submission" date="2016-09" db="EMBL/GenBank/DDBJ databases">
        <title>Draft genome sequence for the type strain of Vulcanibacillus modesticaldus BR, a strictly anaerobic, moderately thermophilic, and nitrate-reducing bacterium from deep sea-hydrothermal vents of the Mid-Atlantic Ridge.</title>
        <authorList>
            <person name="Abin C.A."/>
            <person name="Hollibaugh J.T."/>
        </authorList>
    </citation>
    <scope>NUCLEOTIDE SEQUENCE [LARGE SCALE GENOMIC DNA]</scope>
    <source>
        <strain evidence="2 3">BR</strain>
    </source>
</reference>
<dbReference type="Gene3D" id="1.10.10.60">
    <property type="entry name" value="Homeodomain-like"/>
    <property type="match status" value="1"/>
</dbReference>
<comment type="caution">
    <text evidence="2">The sequence shown here is derived from an EMBL/GenBank/DDBJ whole genome shotgun (WGS) entry which is preliminary data.</text>
</comment>
<dbReference type="EMBL" id="MIJF01000024">
    <property type="protein sequence ID" value="OEF99423.1"/>
    <property type="molecule type" value="Genomic_DNA"/>
</dbReference>
<dbReference type="SUPFAM" id="SSF46689">
    <property type="entry name" value="Homeodomain-like"/>
    <property type="match status" value="1"/>
</dbReference>
<keyword evidence="3" id="KW-1185">Reference proteome</keyword>
<dbReference type="Proteomes" id="UP000243739">
    <property type="component" value="Unassembled WGS sequence"/>
</dbReference>
<proteinExistence type="predicted"/>